<dbReference type="SMART" id="SM00966">
    <property type="entry name" value="SpoVT_AbrB"/>
    <property type="match status" value="1"/>
</dbReference>
<dbReference type="InterPro" id="IPR007159">
    <property type="entry name" value="SpoVT-AbrB_dom"/>
</dbReference>
<name>A0A7C1T1T5_THEPE</name>
<dbReference type="SUPFAM" id="SSF89447">
    <property type="entry name" value="AbrB/MazE/MraZ-like"/>
    <property type="match status" value="1"/>
</dbReference>
<dbReference type="GO" id="GO:0003677">
    <property type="term" value="F:DNA binding"/>
    <property type="evidence" value="ECO:0007669"/>
    <property type="project" value="InterPro"/>
</dbReference>
<dbReference type="AlphaFoldDB" id="A0A7C1T1T5"/>
<feature type="domain" description="SpoVT-AbrB" evidence="1">
    <location>
        <begin position="8"/>
        <end position="54"/>
    </location>
</feature>
<dbReference type="EMBL" id="DRZM01000232">
    <property type="protein sequence ID" value="HHP05774.1"/>
    <property type="molecule type" value="Genomic_DNA"/>
</dbReference>
<protein>
    <submittedName>
        <fullName evidence="2">AbrB family transcriptional regulator</fullName>
    </submittedName>
</protein>
<organism evidence="2">
    <name type="scientific">Thermofilum pendens</name>
    <dbReference type="NCBI Taxonomy" id="2269"/>
    <lineage>
        <taxon>Archaea</taxon>
        <taxon>Thermoproteota</taxon>
        <taxon>Thermoprotei</taxon>
        <taxon>Thermofilales</taxon>
        <taxon>Thermofilaceae</taxon>
        <taxon>Thermofilum</taxon>
    </lineage>
</organism>
<gene>
    <name evidence="3" type="ORF">ENM88_08560</name>
    <name evidence="2" type="ORF">ENP77_03360</name>
</gene>
<comment type="caution">
    <text evidence="2">The sequence shown here is derived from an EMBL/GenBank/DDBJ whole genome shotgun (WGS) entry which is preliminary data.</text>
</comment>
<proteinExistence type="predicted"/>
<evidence type="ECO:0000313" key="3">
    <source>
        <dbReference type="EMBL" id="HHP05774.1"/>
    </source>
</evidence>
<dbReference type="EMBL" id="DSKP01000119">
    <property type="protein sequence ID" value="HEB48815.1"/>
    <property type="molecule type" value="Genomic_DNA"/>
</dbReference>
<evidence type="ECO:0000313" key="2">
    <source>
        <dbReference type="EMBL" id="HEB48815.1"/>
    </source>
</evidence>
<reference evidence="2" key="1">
    <citation type="journal article" date="2020" name="mSystems">
        <title>Genome- and Community-Level Interaction Insights into Carbon Utilization and Element Cycling Functions of Hydrothermarchaeota in Hydrothermal Sediment.</title>
        <authorList>
            <person name="Zhou Z."/>
            <person name="Liu Y."/>
            <person name="Xu W."/>
            <person name="Pan J."/>
            <person name="Luo Z.H."/>
            <person name="Li M."/>
        </authorList>
    </citation>
    <scope>NUCLEOTIDE SEQUENCE [LARGE SCALE GENOMIC DNA]</scope>
    <source>
        <strain evidence="3">SpSt-1125</strain>
        <strain evidence="2">SpSt-25</strain>
    </source>
</reference>
<accession>A0A7C1T1T5</accession>
<evidence type="ECO:0000259" key="1">
    <source>
        <dbReference type="SMART" id="SM00966"/>
    </source>
</evidence>
<dbReference type="InterPro" id="IPR037914">
    <property type="entry name" value="SpoVT-AbrB_sf"/>
</dbReference>
<sequence length="83" mass="9486">MARKKFIVRVDEDGSVKLPRALLRELGVEAGTYAVIYREGSALVIRFKAKRSPLKLGRQITTEEMELLIREALDELVVARWES</sequence>